<feature type="transmembrane region" description="Helical" evidence="7">
    <location>
        <begin position="6"/>
        <end position="28"/>
    </location>
</feature>
<dbReference type="GO" id="GO:0002376">
    <property type="term" value="P:immune system process"/>
    <property type="evidence" value="ECO:0007669"/>
    <property type="project" value="UniProtKB-KW"/>
</dbReference>
<accession>A0A8C5PML2</accession>
<dbReference type="Ensembl" id="ENSLLET00000025911.1">
    <property type="protein sequence ID" value="ENSLLEP00000024955.1"/>
    <property type="gene ID" value="ENSLLEG00000015883.1"/>
</dbReference>
<reference evidence="8" key="2">
    <citation type="submission" date="2025-09" db="UniProtKB">
        <authorList>
            <consortium name="Ensembl"/>
        </authorList>
    </citation>
    <scope>IDENTIFICATION</scope>
</reference>
<dbReference type="GO" id="GO:0032998">
    <property type="term" value="C:Fc-epsilon receptor I complex"/>
    <property type="evidence" value="ECO:0007669"/>
    <property type="project" value="InterPro"/>
</dbReference>
<evidence type="ECO:0000256" key="2">
    <source>
        <dbReference type="ARBA" id="ARBA00022475"/>
    </source>
</evidence>
<name>A0A8C5PML2_9ANUR</name>
<keyword evidence="2" id="KW-1003">Cell membrane</keyword>
<organism evidence="8 9">
    <name type="scientific">Leptobrachium leishanense</name>
    <name type="common">Leishan spiny toad</name>
    <dbReference type="NCBI Taxonomy" id="445787"/>
    <lineage>
        <taxon>Eukaryota</taxon>
        <taxon>Metazoa</taxon>
        <taxon>Chordata</taxon>
        <taxon>Craniata</taxon>
        <taxon>Vertebrata</taxon>
        <taxon>Euteleostomi</taxon>
        <taxon>Amphibia</taxon>
        <taxon>Batrachia</taxon>
        <taxon>Anura</taxon>
        <taxon>Pelobatoidea</taxon>
        <taxon>Megophryidae</taxon>
        <taxon>Leptobrachium</taxon>
    </lineage>
</organism>
<keyword evidence="7" id="KW-0472">Membrane</keyword>
<dbReference type="InterPro" id="IPR021663">
    <property type="entry name" value="CD3_zeta/IgE_Fc_rcpt_gamma"/>
</dbReference>
<dbReference type="GO" id="GO:0019767">
    <property type="term" value="F:IgE receptor activity"/>
    <property type="evidence" value="ECO:0007669"/>
    <property type="project" value="InterPro"/>
</dbReference>
<comment type="subcellular location">
    <subcellularLocation>
        <location evidence="1">Cell membrane</location>
        <topology evidence="1">Single-pass type I membrane protein</topology>
    </subcellularLocation>
</comment>
<evidence type="ECO:0000256" key="5">
    <source>
        <dbReference type="ARBA" id="ARBA00023157"/>
    </source>
</evidence>
<evidence type="ECO:0000256" key="4">
    <source>
        <dbReference type="ARBA" id="ARBA00022859"/>
    </source>
</evidence>
<evidence type="ECO:0000313" key="9">
    <source>
        <dbReference type="Proteomes" id="UP000694569"/>
    </source>
</evidence>
<protein>
    <submittedName>
        <fullName evidence="8">Uncharacterized protein</fullName>
    </submittedName>
</protein>
<dbReference type="OrthoDB" id="9941225at2759"/>
<keyword evidence="9" id="KW-1185">Reference proteome</keyword>
<keyword evidence="3" id="KW-0597">Phosphoprotein</keyword>
<evidence type="ECO:0000313" key="8">
    <source>
        <dbReference type="Ensembl" id="ENSLLEP00000024955.1"/>
    </source>
</evidence>
<evidence type="ECO:0000256" key="3">
    <source>
        <dbReference type="ARBA" id="ARBA00022553"/>
    </source>
</evidence>
<dbReference type="Proteomes" id="UP000694569">
    <property type="component" value="Unplaced"/>
</dbReference>
<evidence type="ECO:0000256" key="1">
    <source>
        <dbReference type="ARBA" id="ARBA00004251"/>
    </source>
</evidence>
<reference evidence="8" key="1">
    <citation type="submission" date="2025-08" db="UniProtKB">
        <authorList>
            <consortium name="Ensembl"/>
        </authorList>
    </citation>
    <scope>IDENTIFICATION</scope>
</reference>
<dbReference type="Pfam" id="PF11628">
    <property type="entry name" value="TCR_zetazeta"/>
    <property type="match status" value="1"/>
</dbReference>
<keyword evidence="4" id="KW-0391">Immunity</keyword>
<keyword evidence="7" id="KW-0812">Transmembrane</keyword>
<dbReference type="PANTHER" id="PTHR16803:SF0">
    <property type="entry name" value="HIGH AFFINITY IMMUNOGLOBULIN EPSILON RECEPTOR SUBUNIT GAMMA"/>
    <property type="match status" value="1"/>
</dbReference>
<dbReference type="AlphaFoldDB" id="A0A8C5PML2"/>
<keyword evidence="6" id="KW-0675">Receptor</keyword>
<keyword evidence="5" id="KW-1015">Disulfide bond</keyword>
<dbReference type="PANTHER" id="PTHR16803">
    <property type="entry name" value="HIGH AFFINITY IMMUNOGLOBULIN EPSILON RECEPTOR GAMMA-SUBUNIT"/>
    <property type="match status" value="1"/>
</dbReference>
<sequence>MQEPEICYILDAILFLYGIILTALYCHLKIKTKRERKKNAAMYSEYQQLNHPEKQIYSEILTGQEGSEAKKGASEGVYTGLGPMEKGKKTAAVPSVLAGCPLPTWRPRLLRG</sequence>
<evidence type="ECO:0000256" key="7">
    <source>
        <dbReference type="SAM" id="Phobius"/>
    </source>
</evidence>
<keyword evidence="7" id="KW-1133">Transmembrane helix</keyword>
<proteinExistence type="predicted"/>
<evidence type="ECO:0000256" key="6">
    <source>
        <dbReference type="ARBA" id="ARBA00023170"/>
    </source>
</evidence>
<dbReference type="GeneTree" id="ENSGT01120000274773"/>
<dbReference type="InterPro" id="IPR042340">
    <property type="entry name" value="FCER1G"/>
</dbReference>